<evidence type="ECO:0000256" key="1">
    <source>
        <dbReference type="SAM" id="SignalP"/>
    </source>
</evidence>
<evidence type="ECO:0008006" key="4">
    <source>
        <dbReference type="Google" id="ProtNLM"/>
    </source>
</evidence>
<protein>
    <recommendedName>
        <fullName evidence="4">UPAR/Ly6 domain-containing protein</fullName>
    </recommendedName>
</protein>
<dbReference type="OrthoDB" id="10322968at2759"/>
<dbReference type="AlphaFoldDB" id="E4WSV2"/>
<name>E4WSV2_OIKDI</name>
<organism evidence="2">
    <name type="scientific">Oikopleura dioica</name>
    <name type="common">Tunicate</name>
    <dbReference type="NCBI Taxonomy" id="34765"/>
    <lineage>
        <taxon>Eukaryota</taxon>
        <taxon>Metazoa</taxon>
        <taxon>Chordata</taxon>
        <taxon>Tunicata</taxon>
        <taxon>Appendicularia</taxon>
        <taxon>Copelata</taxon>
        <taxon>Oikopleuridae</taxon>
        <taxon>Oikopleura</taxon>
    </lineage>
</organism>
<feature type="chain" id="PRO_5003192342" description="UPAR/Ly6 domain-containing protein" evidence="1">
    <location>
        <begin position="19"/>
        <end position="174"/>
    </location>
</feature>
<dbReference type="EMBL" id="FN653016">
    <property type="protein sequence ID" value="CBY06706.1"/>
    <property type="molecule type" value="Genomic_DNA"/>
</dbReference>
<sequence length="174" mass="19314">MKILNLFFTFAFAQEGSGEGSGDEIIVASTTTTTTKPTRTTRKFATSCRVCDHLSEEKCRASEVFEECGYGHTCEVTFIAMINGKEMYSSNCRNQNSCKHQQEQNFVGMSKLRNSCVSSNYFGRYVQQSSCTVCIPPNALGAIFTHPGGFVLNIPTFWATTEPETFMDAIALYL</sequence>
<evidence type="ECO:0000313" key="3">
    <source>
        <dbReference type="Proteomes" id="UP000001307"/>
    </source>
</evidence>
<evidence type="ECO:0000313" key="2">
    <source>
        <dbReference type="EMBL" id="CBY06706.1"/>
    </source>
</evidence>
<accession>E4WSV2</accession>
<dbReference type="Proteomes" id="UP000001307">
    <property type="component" value="Unassembled WGS sequence"/>
</dbReference>
<keyword evidence="3" id="KW-1185">Reference proteome</keyword>
<reference evidence="2" key="1">
    <citation type="journal article" date="2010" name="Science">
        <title>Plasticity of animal genome architecture unmasked by rapid evolution of a pelagic tunicate.</title>
        <authorList>
            <person name="Denoeud F."/>
            <person name="Henriet S."/>
            <person name="Mungpakdee S."/>
            <person name="Aury J.M."/>
            <person name="Da Silva C."/>
            <person name="Brinkmann H."/>
            <person name="Mikhaleva J."/>
            <person name="Olsen L.C."/>
            <person name="Jubin C."/>
            <person name="Canestro C."/>
            <person name="Bouquet J.M."/>
            <person name="Danks G."/>
            <person name="Poulain J."/>
            <person name="Campsteijn C."/>
            <person name="Adamski M."/>
            <person name="Cross I."/>
            <person name="Yadetie F."/>
            <person name="Muffato M."/>
            <person name="Louis A."/>
            <person name="Butcher S."/>
            <person name="Tsagkogeorga G."/>
            <person name="Konrad A."/>
            <person name="Singh S."/>
            <person name="Jensen M.F."/>
            <person name="Cong E.H."/>
            <person name="Eikeseth-Otteraa H."/>
            <person name="Noel B."/>
            <person name="Anthouard V."/>
            <person name="Porcel B.M."/>
            <person name="Kachouri-Lafond R."/>
            <person name="Nishino A."/>
            <person name="Ugolini M."/>
            <person name="Chourrout P."/>
            <person name="Nishida H."/>
            <person name="Aasland R."/>
            <person name="Huzurbazar S."/>
            <person name="Westhof E."/>
            <person name="Delsuc F."/>
            <person name="Lehrach H."/>
            <person name="Reinhardt R."/>
            <person name="Weissenbach J."/>
            <person name="Roy S.W."/>
            <person name="Artiguenave F."/>
            <person name="Postlethwait J.H."/>
            <person name="Manak J.R."/>
            <person name="Thompson E.M."/>
            <person name="Jaillon O."/>
            <person name="Du Pasquier L."/>
            <person name="Boudinot P."/>
            <person name="Liberles D.A."/>
            <person name="Volff J.N."/>
            <person name="Philippe H."/>
            <person name="Lenhard B."/>
            <person name="Roest Crollius H."/>
            <person name="Wincker P."/>
            <person name="Chourrout D."/>
        </authorList>
    </citation>
    <scope>NUCLEOTIDE SEQUENCE [LARGE SCALE GENOMIC DNA]</scope>
</reference>
<dbReference type="InParanoid" id="E4WSV2"/>
<proteinExistence type="predicted"/>
<feature type="signal peptide" evidence="1">
    <location>
        <begin position="1"/>
        <end position="18"/>
    </location>
</feature>
<gene>
    <name evidence="2" type="ORF">GSOID_T00005766001</name>
</gene>
<keyword evidence="1" id="KW-0732">Signal</keyword>